<sequence length="138" mass="15710">MESPSLMRRFAAMLYDSLLIIALLMVTMIPMVVLNDGEAVGDRWWTFPYMVIIVFGFFFGFWRKAGQTLGMRTWRIKLIDQATGNTVSFSQALIRFAVAIPSLAFFGVGYIWLLFDKEKLSMPDRASGTRLILLGKVK</sequence>
<gene>
    <name evidence="8" type="ORF">DC094_05000</name>
</gene>
<keyword evidence="3 6" id="KW-0812">Transmembrane</keyword>
<comment type="subcellular location">
    <subcellularLocation>
        <location evidence="1">Cell membrane</location>
        <topology evidence="1">Multi-pass membrane protein</topology>
    </subcellularLocation>
</comment>
<evidence type="ECO:0000256" key="4">
    <source>
        <dbReference type="ARBA" id="ARBA00022989"/>
    </source>
</evidence>
<evidence type="ECO:0000256" key="5">
    <source>
        <dbReference type="ARBA" id="ARBA00023136"/>
    </source>
</evidence>
<evidence type="ECO:0000313" key="8">
    <source>
        <dbReference type="EMBL" id="PVZ72366.1"/>
    </source>
</evidence>
<dbReference type="EMBL" id="QDDL01000001">
    <property type="protein sequence ID" value="PVZ72366.1"/>
    <property type="molecule type" value="Genomic_DNA"/>
</dbReference>
<keyword evidence="2" id="KW-1003">Cell membrane</keyword>
<keyword evidence="9" id="KW-1185">Reference proteome</keyword>
<feature type="transmembrane region" description="Helical" evidence="6">
    <location>
        <begin position="93"/>
        <end position="115"/>
    </location>
</feature>
<dbReference type="PANTHER" id="PTHR36115">
    <property type="entry name" value="PROLINE-RICH ANTIGEN HOMOLOG-RELATED"/>
    <property type="match status" value="1"/>
</dbReference>
<dbReference type="OrthoDB" id="9793824at2"/>
<feature type="transmembrane region" description="Helical" evidence="6">
    <location>
        <begin position="12"/>
        <end position="32"/>
    </location>
</feature>
<evidence type="ECO:0000313" key="9">
    <source>
        <dbReference type="Proteomes" id="UP000244906"/>
    </source>
</evidence>
<evidence type="ECO:0000256" key="6">
    <source>
        <dbReference type="SAM" id="Phobius"/>
    </source>
</evidence>
<protein>
    <recommendedName>
        <fullName evidence="7">RDD domain-containing protein</fullName>
    </recommendedName>
</protein>
<name>A0A2V1H039_9GAMM</name>
<proteinExistence type="predicted"/>
<organism evidence="8 9">
    <name type="scientific">Pelagibaculum spongiae</name>
    <dbReference type="NCBI Taxonomy" id="2080658"/>
    <lineage>
        <taxon>Bacteria</taxon>
        <taxon>Pseudomonadati</taxon>
        <taxon>Pseudomonadota</taxon>
        <taxon>Gammaproteobacteria</taxon>
        <taxon>Oceanospirillales</taxon>
        <taxon>Pelagibaculum</taxon>
    </lineage>
</organism>
<dbReference type="InterPro" id="IPR051791">
    <property type="entry name" value="Pra-immunoreactive"/>
</dbReference>
<dbReference type="AlphaFoldDB" id="A0A2V1H039"/>
<evidence type="ECO:0000256" key="1">
    <source>
        <dbReference type="ARBA" id="ARBA00004651"/>
    </source>
</evidence>
<evidence type="ECO:0000259" key="7">
    <source>
        <dbReference type="Pfam" id="PF06271"/>
    </source>
</evidence>
<dbReference type="RefSeq" id="WP_116685952.1">
    <property type="nucleotide sequence ID" value="NZ_CAWNYD010000001.1"/>
</dbReference>
<keyword evidence="4 6" id="KW-1133">Transmembrane helix</keyword>
<dbReference type="InterPro" id="IPR010432">
    <property type="entry name" value="RDD"/>
</dbReference>
<feature type="domain" description="RDD" evidence="7">
    <location>
        <begin position="4"/>
        <end position="128"/>
    </location>
</feature>
<dbReference type="PANTHER" id="PTHR36115:SF10">
    <property type="entry name" value="RDD DOMAIN-CONTAINING PROTEIN"/>
    <property type="match status" value="1"/>
</dbReference>
<comment type="caution">
    <text evidence="8">The sequence shown here is derived from an EMBL/GenBank/DDBJ whole genome shotgun (WGS) entry which is preliminary data.</text>
</comment>
<keyword evidence="5 6" id="KW-0472">Membrane</keyword>
<feature type="transmembrane region" description="Helical" evidence="6">
    <location>
        <begin position="44"/>
        <end position="62"/>
    </location>
</feature>
<reference evidence="8 9" key="1">
    <citation type="submission" date="2018-04" db="EMBL/GenBank/DDBJ databases">
        <title>Thalassorhabdus spongiae gen. nov., sp. nov., isolated from a marine sponge in South-West Iceland.</title>
        <authorList>
            <person name="Knobloch S."/>
            <person name="Daussin A."/>
            <person name="Johannsson R."/>
            <person name="Marteinsson V.T."/>
        </authorList>
    </citation>
    <scope>NUCLEOTIDE SEQUENCE [LARGE SCALE GENOMIC DNA]</scope>
    <source>
        <strain evidence="8 9">Hp12</strain>
    </source>
</reference>
<evidence type="ECO:0000256" key="2">
    <source>
        <dbReference type="ARBA" id="ARBA00022475"/>
    </source>
</evidence>
<dbReference type="Proteomes" id="UP000244906">
    <property type="component" value="Unassembled WGS sequence"/>
</dbReference>
<dbReference type="GO" id="GO:0005886">
    <property type="term" value="C:plasma membrane"/>
    <property type="evidence" value="ECO:0007669"/>
    <property type="project" value="UniProtKB-SubCell"/>
</dbReference>
<evidence type="ECO:0000256" key="3">
    <source>
        <dbReference type="ARBA" id="ARBA00022692"/>
    </source>
</evidence>
<accession>A0A2V1H039</accession>
<dbReference type="Pfam" id="PF06271">
    <property type="entry name" value="RDD"/>
    <property type="match status" value="1"/>
</dbReference>